<protein>
    <submittedName>
        <fullName evidence="1">Uncharacterized protein</fullName>
    </submittedName>
</protein>
<evidence type="ECO:0000313" key="1">
    <source>
        <dbReference type="EMBL" id="CAF5166173.1"/>
    </source>
</evidence>
<dbReference type="EMBL" id="CAJOBH010273033">
    <property type="protein sequence ID" value="CAF5166173.1"/>
    <property type="molecule type" value="Genomic_DNA"/>
</dbReference>
<proteinExistence type="predicted"/>
<comment type="caution">
    <text evidence="1">The sequence shown here is derived from an EMBL/GenBank/DDBJ whole genome shotgun (WGS) entry which is preliminary data.</text>
</comment>
<accession>A0A8S3GLS2</accession>
<sequence length="49" mass="5396">GNTSRLFQITMDGRLKSTCYYNPTPCSACLFGFDLLAISTVQGVNLHKL</sequence>
<name>A0A8S3GLS2_9BILA</name>
<feature type="non-terminal residue" evidence="1">
    <location>
        <position position="1"/>
    </location>
</feature>
<gene>
    <name evidence="1" type="ORF">BYL167_LOCUS75987</name>
</gene>
<organism evidence="1 2">
    <name type="scientific">Rotaria magnacalcarata</name>
    <dbReference type="NCBI Taxonomy" id="392030"/>
    <lineage>
        <taxon>Eukaryota</taxon>
        <taxon>Metazoa</taxon>
        <taxon>Spiralia</taxon>
        <taxon>Gnathifera</taxon>
        <taxon>Rotifera</taxon>
        <taxon>Eurotatoria</taxon>
        <taxon>Bdelloidea</taxon>
        <taxon>Philodinida</taxon>
        <taxon>Philodinidae</taxon>
        <taxon>Rotaria</taxon>
    </lineage>
</organism>
<dbReference type="Proteomes" id="UP000681967">
    <property type="component" value="Unassembled WGS sequence"/>
</dbReference>
<reference evidence="1" key="1">
    <citation type="submission" date="2021-02" db="EMBL/GenBank/DDBJ databases">
        <authorList>
            <person name="Nowell W R."/>
        </authorList>
    </citation>
    <scope>NUCLEOTIDE SEQUENCE</scope>
</reference>
<dbReference type="AlphaFoldDB" id="A0A8S3GLS2"/>
<evidence type="ECO:0000313" key="2">
    <source>
        <dbReference type="Proteomes" id="UP000681967"/>
    </source>
</evidence>